<protein>
    <submittedName>
        <fullName evidence="9">Membrane-bound serine protease</fullName>
    </submittedName>
</protein>
<gene>
    <name evidence="9" type="ordered locus">SSIL_2888</name>
</gene>
<comment type="subcellular location">
    <subcellularLocation>
        <location evidence="1">Membrane</location>
        <topology evidence="1">Multi-pass membrane protein</topology>
    </subcellularLocation>
</comment>
<dbReference type="PANTHER" id="PTHR33507:SF3">
    <property type="entry name" value="INNER MEMBRANE PROTEIN YBBJ"/>
    <property type="match status" value="1"/>
</dbReference>
<keyword evidence="10" id="KW-1185">Reference proteome</keyword>
<reference evidence="10" key="1">
    <citation type="submission" date="2011-04" db="EMBL/GenBank/DDBJ databases">
        <title>Genome sequence of Solibacillus silvestris StLB046.</title>
        <authorList>
            <person name="Morohoshi T."/>
            <person name="Someya N."/>
            <person name="Ikeda T."/>
        </authorList>
    </citation>
    <scope>NUCLEOTIDE SEQUENCE [LARGE SCALE GENOMIC DNA]</scope>
    <source>
        <strain evidence="10">StLB046</strain>
    </source>
</reference>
<keyword evidence="9" id="KW-0645">Protease</keyword>
<dbReference type="Proteomes" id="UP000006691">
    <property type="component" value="Chromosome"/>
</dbReference>
<dbReference type="Gene3D" id="3.90.226.10">
    <property type="entry name" value="2-enoyl-CoA Hydratase, Chain A, domain 1"/>
    <property type="match status" value="1"/>
</dbReference>
<feature type="domain" description="NfeD-like C-terminal" evidence="6">
    <location>
        <begin position="381"/>
        <end position="434"/>
    </location>
</feature>
<dbReference type="Pfam" id="PF01957">
    <property type="entry name" value="NfeD"/>
    <property type="match status" value="1"/>
</dbReference>
<dbReference type="STRING" id="1002809.SSIL_2888"/>
<feature type="transmembrane region" description="Helical" evidence="5">
    <location>
        <begin position="6"/>
        <end position="28"/>
    </location>
</feature>
<feature type="domain" description="NfeD integral membrane" evidence="7">
    <location>
        <begin position="236"/>
        <end position="349"/>
    </location>
</feature>
<dbReference type="GO" id="GO:0006508">
    <property type="term" value="P:proteolysis"/>
    <property type="evidence" value="ECO:0007669"/>
    <property type="project" value="UniProtKB-KW"/>
</dbReference>
<feature type="domain" description="NfeD1b N-terminal" evidence="8">
    <location>
        <begin position="31"/>
        <end position="218"/>
    </location>
</feature>
<evidence type="ECO:0000256" key="5">
    <source>
        <dbReference type="SAM" id="Phobius"/>
    </source>
</evidence>
<name>F2F1X8_SOLSS</name>
<proteinExistence type="predicted"/>
<keyword evidence="3 5" id="KW-1133">Transmembrane helix</keyword>
<dbReference type="InterPro" id="IPR002810">
    <property type="entry name" value="NfeD-like_C"/>
</dbReference>
<evidence type="ECO:0000259" key="7">
    <source>
        <dbReference type="Pfam" id="PF24961"/>
    </source>
</evidence>
<keyword evidence="4 5" id="KW-0472">Membrane</keyword>
<dbReference type="SUPFAM" id="SSF52096">
    <property type="entry name" value="ClpP/crotonase"/>
    <property type="match status" value="1"/>
</dbReference>
<dbReference type="PATRIC" id="fig|1002809.3.peg.2910"/>
<evidence type="ECO:0000259" key="8">
    <source>
        <dbReference type="Pfam" id="PF25145"/>
    </source>
</evidence>
<feature type="transmembrane region" description="Helical" evidence="5">
    <location>
        <begin position="230"/>
        <end position="250"/>
    </location>
</feature>
<dbReference type="Gene3D" id="2.40.50.140">
    <property type="entry name" value="Nucleic acid-binding proteins"/>
    <property type="match status" value="1"/>
</dbReference>
<evidence type="ECO:0000313" key="9">
    <source>
        <dbReference type="EMBL" id="BAK17311.1"/>
    </source>
</evidence>
<dbReference type="eggNOG" id="COG1030">
    <property type="taxonomic scope" value="Bacteria"/>
</dbReference>
<reference evidence="9 10" key="2">
    <citation type="journal article" date="2012" name="J. Biosci. Bioeng.">
        <title>Complete genome sequence and characterization of the N-acylhomoserine lactone-degrading gene of the potato leaf-associated Solibacillus silvestris.</title>
        <authorList>
            <person name="Morohoshi T."/>
            <person name="Tominaga Y."/>
            <person name="Someya N."/>
            <person name="Ikeda T."/>
        </authorList>
    </citation>
    <scope>NUCLEOTIDE SEQUENCE [LARGE SCALE GENOMIC DNA]</scope>
    <source>
        <strain evidence="9 10">StLB046</strain>
    </source>
</reference>
<dbReference type="HOGENOM" id="CLU_024619_2_0_9"/>
<dbReference type="InterPro" id="IPR052165">
    <property type="entry name" value="Membrane_assoc_protease"/>
</dbReference>
<dbReference type="Pfam" id="PF25145">
    <property type="entry name" value="NfeD1b_N"/>
    <property type="match status" value="1"/>
</dbReference>
<dbReference type="Pfam" id="PF24961">
    <property type="entry name" value="NfeD_membrane"/>
    <property type="match status" value="1"/>
</dbReference>
<dbReference type="EMBL" id="AP012157">
    <property type="protein sequence ID" value="BAK17311.1"/>
    <property type="molecule type" value="Genomic_DNA"/>
</dbReference>
<accession>F2F1X8</accession>
<organism evidence="9 10">
    <name type="scientific">Solibacillus silvestris (strain StLB046)</name>
    <name type="common">Bacillus silvestris</name>
    <dbReference type="NCBI Taxonomy" id="1002809"/>
    <lineage>
        <taxon>Bacteria</taxon>
        <taxon>Bacillati</taxon>
        <taxon>Bacillota</taxon>
        <taxon>Bacilli</taxon>
        <taxon>Bacillales</taxon>
        <taxon>Caryophanaceae</taxon>
        <taxon>Solibacillus</taxon>
    </lineage>
</organism>
<evidence type="ECO:0000259" key="6">
    <source>
        <dbReference type="Pfam" id="PF01957"/>
    </source>
</evidence>
<keyword evidence="2 5" id="KW-0812">Transmembrane</keyword>
<evidence type="ECO:0000256" key="2">
    <source>
        <dbReference type="ARBA" id="ARBA00022692"/>
    </source>
</evidence>
<dbReference type="InterPro" id="IPR056739">
    <property type="entry name" value="NfeD_membrane"/>
</dbReference>
<dbReference type="InterPro" id="IPR029045">
    <property type="entry name" value="ClpP/crotonase-like_dom_sf"/>
</dbReference>
<sequence length="442" mass="47316">MRRTKGISWIFLMVMSFVLMFPSLTAFADGKVYEISISNEIEKGLVEHLKRGFDEAKSNNAEAIILNMHTPGGFVAAASEIGRLMDAIDIPIIAFVNSDALSAGAYIALHADKIYMTPNATMGAAAVIDSSGNTAGEKAESDWLAKMTSAAENSGRDPIYAQAMVRNDYDLPELRAPKGKLLTLTAEDAEKVKYSEGTVASITELLEITNLDGSEVVKVELTFAEKLARFITNPIIVPILLSIASIGLVVELYSPGFGVAGTMGLASLGMFFFGHTIAGFAGYETVIIFVIGLILLIAELFVPGGIVGIIGGALMIGSLLFAGESFVHMAYSILIAMIIAGIGMVILMKFFGKKLHMFNRLVLRDATTTEEGYVSNKNRIELIGKTGQAITPLRPSGTVVVDQERLDVVTQGGYIDAGKTVEVVKVEGSRIVVREFIGRGGE</sequence>
<evidence type="ECO:0000256" key="1">
    <source>
        <dbReference type="ARBA" id="ARBA00004141"/>
    </source>
</evidence>
<feature type="transmembrane region" description="Helical" evidence="5">
    <location>
        <begin position="329"/>
        <end position="351"/>
    </location>
</feature>
<feature type="transmembrane region" description="Helical" evidence="5">
    <location>
        <begin position="286"/>
        <end position="317"/>
    </location>
</feature>
<evidence type="ECO:0000313" key="10">
    <source>
        <dbReference type="Proteomes" id="UP000006691"/>
    </source>
</evidence>
<dbReference type="KEGG" id="siv:SSIL_2888"/>
<feature type="transmembrane region" description="Helical" evidence="5">
    <location>
        <begin position="256"/>
        <end position="274"/>
    </location>
</feature>
<dbReference type="GO" id="GO:0008233">
    <property type="term" value="F:peptidase activity"/>
    <property type="evidence" value="ECO:0007669"/>
    <property type="project" value="UniProtKB-KW"/>
</dbReference>
<dbReference type="GO" id="GO:0005886">
    <property type="term" value="C:plasma membrane"/>
    <property type="evidence" value="ECO:0007669"/>
    <property type="project" value="TreeGrafter"/>
</dbReference>
<dbReference type="CDD" id="cd07021">
    <property type="entry name" value="Clp_protease_NfeD_like"/>
    <property type="match status" value="1"/>
</dbReference>
<dbReference type="InterPro" id="IPR012340">
    <property type="entry name" value="NA-bd_OB-fold"/>
</dbReference>
<dbReference type="SUPFAM" id="SSF141322">
    <property type="entry name" value="NfeD domain-like"/>
    <property type="match status" value="1"/>
</dbReference>
<evidence type="ECO:0000256" key="3">
    <source>
        <dbReference type="ARBA" id="ARBA00022989"/>
    </source>
</evidence>
<dbReference type="PANTHER" id="PTHR33507">
    <property type="entry name" value="INNER MEMBRANE PROTEIN YBBJ"/>
    <property type="match status" value="1"/>
</dbReference>
<dbReference type="InterPro" id="IPR056738">
    <property type="entry name" value="NfeD1b_N"/>
</dbReference>
<keyword evidence="9" id="KW-0378">Hydrolase</keyword>
<dbReference type="AlphaFoldDB" id="F2F1X8"/>
<dbReference type="RefSeq" id="WP_014824424.1">
    <property type="nucleotide sequence ID" value="NC_018065.1"/>
</dbReference>
<evidence type="ECO:0000256" key="4">
    <source>
        <dbReference type="ARBA" id="ARBA00023136"/>
    </source>
</evidence>